<proteinExistence type="predicted"/>
<evidence type="ECO:0000313" key="1">
    <source>
        <dbReference type="EMBL" id="GBP15535.1"/>
    </source>
</evidence>
<name>A0A4C1TN22_EUMVA</name>
<accession>A0A4C1TN22</accession>
<keyword evidence="2" id="KW-1185">Reference proteome</keyword>
<sequence length="87" mass="9908">MIFVELWKGACAGMTHAPTAKRSLRCSLRKCKNILLRQRIREDCEHSRKNLESGTRVGGRGAHALDESPRVYSGNYKVFTRRQLCST</sequence>
<evidence type="ECO:0000313" key="2">
    <source>
        <dbReference type="Proteomes" id="UP000299102"/>
    </source>
</evidence>
<gene>
    <name evidence="1" type="ORF">EVAR_9311_1</name>
</gene>
<dbReference type="AlphaFoldDB" id="A0A4C1TN22"/>
<organism evidence="1 2">
    <name type="scientific">Eumeta variegata</name>
    <name type="common">Bagworm moth</name>
    <name type="synonym">Eumeta japonica</name>
    <dbReference type="NCBI Taxonomy" id="151549"/>
    <lineage>
        <taxon>Eukaryota</taxon>
        <taxon>Metazoa</taxon>
        <taxon>Ecdysozoa</taxon>
        <taxon>Arthropoda</taxon>
        <taxon>Hexapoda</taxon>
        <taxon>Insecta</taxon>
        <taxon>Pterygota</taxon>
        <taxon>Neoptera</taxon>
        <taxon>Endopterygota</taxon>
        <taxon>Lepidoptera</taxon>
        <taxon>Glossata</taxon>
        <taxon>Ditrysia</taxon>
        <taxon>Tineoidea</taxon>
        <taxon>Psychidae</taxon>
        <taxon>Oiketicinae</taxon>
        <taxon>Eumeta</taxon>
    </lineage>
</organism>
<dbReference type="EMBL" id="BGZK01000072">
    <property type="protein sequence ID" value="GBP15535.1"/>
    <property type="molecule type" value="Genomic_DNA"/>
</dbReference>
<dbReference type="Proteomes" id="UP000299102">
    <property type="component" value="Unassembled WGS sequence"/>
</dbReference>
<protein>
    <submittedName>
        <fullName evidence="1">Uncharacterized protein</fullName>
    </submittedName>
</protein>
<comment type="caution">
    <text evidence="1">The sequence shown here is derived from an EMBL/GenBank/DDBJ whole genome shotgun (WGS) entry which is preliminary data.</text>
</comment>
<reference evidence="1 2" key="1">
    <citation type="journal article" date="2019" name="Commun. Biol.">
        <title>The bagworm genome reveals a unique fibroin gene that provides high tensile strength.</title>
        <authorList>
            <person name="Kono N."/>
            <person name="Nakamura H."/>
            <person name="Ohtoshi R."/>
            <person name="Tomita M."/>
            <person name="Numata K."/>
            <person name="Arakawa K."/>
        </authorList>
    </citation>
    <scope>NUCLEOTIDE SEQUENCE [LARGE SCALE GENOMIC DNA]</scope>
</reference>